<feature type="compositionally biased region" description="Pro residues" evidence="5">
    <location>
        <begin position="440"/>
        <end position="453"/>
    </location>
</feature>
<feature type="compositionally biased region" description="Polar residues" evidence="5">
    <location>
        <begin position="471"/>
        <end position="488"/>
    </location>
</feature>
<feature type="coiled-coil region" evidence="4">
    <location>
        <begin position="249"/>
        <end position="276"/>
    </location>
</feature>
<feature type="coiled-coil region" evidence="4">
    <location>
        <begin position="60"/>
        <end position="103"/>
    </location>
</feature>
<feature type="compositionally biased region" description="Basic and acidic residues" evidence="5">
    <location>
        <begin position="454"/>
        <end position="466"/>
    </location>
</feature>
<evidence type="ECO:0000256" key="5">
    <source>
        <dbReference type="SAM" id="MobiDB-lite"/>
    </source>
</evidence>
<evidence type="ECO:0000256" key="1">
    <source>
        <dbReference type="ARBA" id="ARBA00022990"/>
    </source>
</evidence>
<feature type="compositionally biased region" description="Polar residues" evidence="5">
    <location>
        <begin position="319"/>
        <end position="334"/>
    </location>
</feature>
<dbReference type="InterPro" id="IPR001487">
    <property type="entry name" value="Bromodomain"/>
</dbReference>
<name>S4RQK8_PETMA</name>
<dbReference type="STRING" id="7757.ENSPMAP00000007494"/>
<feature type="compositionally biased region" description="Basic and acidic residues" evidence="5">
    <location>
        <begin position="494"/>
        <end position="505"/>
    </location>
</feature>
<feature type="compositionally biased region" description="Basic and acidic residues" evidence="5">
    <location>
        <begin position="362"/>
        <end position="372"/>
    </location>
</feature>
<dbReference type="Gene3D" id="2.30.30.140">
    <property type="match status" value="1"/>
</dbReference>
<evidence type="ECO:0000313" key="8">
    <source>
        <dbReference type="Ensembl" id="ENSPMAP00000007494.1"/>
    </source>
</evidence>
<accession>S4RQK8</accession>
<dbReference type="HOGENOM" id="CLU_003589_1_0_1"/>
<reference evidence="8" key="1">
    <citation type="submission" date="2025-08" db="UniProtKB">
        <authorList>
            <consortium name="Ensembl"/>
        </authorList>
    </citation>
    <scope>IDENTIFICATION</scope>
</reference>
<proteinExistence type="predicted"/>
<protein>
    <submittedName>
        <fullName evidence="8">Bromodomain and PHD finger containing, 3a</fullName>
    </submittedName>
</protein>
<dbReference type="Gene3D" id="1.20.920.10">
    <property type="entry name" value="Bromodomain-like"/>
    <property type="match status" value="1"/>
</dbReference>
<evidence type="ECO:0000259" key="6">
    <source>
        <dbReference type="PROSITE" id="PS50014"/>
    </source>
</evidence>
<feature type="compositionally biased region" description="Low complexity" evidence="5">
    <location>
        <begin position="342"/>
        <end position="353"/>
    </location>
</feature>
<organism evidence="8">
    <name type="scientific">Petromyzon marinus</name>
    <name type="common">Sea lamprey</name>
    <dbReference type="NCBI Taxonomy" id="7757"/>
    <lineage>
        <taxon>Eukaryota</taxon>
        <taxon>Metazoa</taxon>
        <taxon>Chordata</taxon>
        <taxon>Craniata</taxon>
        <taxon>Vertebrata</taxon>
        <taxon>Cyclostomata</taxon>
        <taxon>Hyperoartia</taxon>
        <taxon>Petromyzontiformes</taxon>
        <taxon>Petromyzontidae</taxon>
        <taxon>Petromyzon</taxon>
    </lineage>
</organism>
<dbReference type="InterPro" id="IPR050701">
    <property type="entry name" value="Histone_Mod_Regulator"/>
</dbReference>
<dbReference type="InterPro" id="IPR018359">
    <property type="entry name" value="Bromodomain_CS"/>
</dbReference>
<keyword evidence="2 3" id="KW-0103">Bromodomain</keyword>
<dbReference type="SMART" id="SM00293">
    <property type="entry name" value="PWWP"/>
    <property type="match status" value="1"/>
</dbReference>
<dbReference type="PROSITE" id="PS00633">
    <property type="entry name" value="BROMODOMAIN_1"/>
    <property type="match status" value="1"/>
</dbReference>
<dbReference type="GO" id="GO:0006357">
    <property type="term" value="P:regulation of transcription by RNA polymerase II"/>
    <property type="evidence" value="ECO:0007669"/>
    <property type="project" value="TreeGrafter"/>
</dbReference>
<dbReference type="OMA" id="MSTHHEG"/>
<dbReference type="PROSITE" id="PS50812">
    <property type="entry name" value="PWWP"/>
    <property type="match status" value="1"/>
</dbReference>
<feature type="domain" description="PWWP" evidence="7">
    <location>
        <begin position="579"/>
        <end position="662"/>
    </location>
</feature>
<reference evidence="8" key="2">
    <citation type="submission" date="2025-09" db="UniProtKB">
        <authorList>
            <consortium name="Ensembl"/>
        </authorList>
    </citation>
    <scope>IDENTIFICATION</scope>
</reference>
<dbReference type="PANTHER" id="PTHR13793">
    <property type="entry name" value="PHD FINGER PROTEINS"/>
    <property type="match status" value="1"/>
</dbReference>
<dbReference type="SUPFAM" id="SSF63748">
    <property type="entry name" value="Tudor/PWWP/MBT"/>
    <property type="match status" value="1"/>
</dbReference>
<evidence type="ECO:0000259" key="7">
    <source>
        <dbReference type="PROSITE" id="PS50812"/>
    </source>
</evidence>
<dbReference type="GeneTree" id="ENSGT00940000155056"/>
<dbReference type="SUPFAM" id="SSF47370">
    <property type="entry name" value="Bromodomain"/>
    <property type="match status" value="1"/>
</dbReference>
<dbReference type="Pfam" id="PF00855">
    <property type="entry name" value="PWWP"/>
    <property type="match status" value="1"/>
</dbReference>
<sequence>RLKKIVSRVTMQRKKEFMTRLQSYWTLKRQSRNGVPLLRRLQSHLQSQRSAEQRENDEKNSALKEQLKYWQRLRQDLERARLLIELIRKREKLKREQIKVQQAVLEMQLTPFLVLLRRSLEQLQERDTNNIFAEPVSIEEVPDYLDYIKKPMDFSGMRARLEAHGYCTLDDFENDFDLIVANCMQYNSKDTIFYKAAVRLRDQGGAILRQARRQAEKIGFDYATGMHLPTAPLLIEPPVLKWEEVDNLLLAENRVHMSLEEQLRELLEKLDLTTSMRLGGARSRRAKLLRKEINVVRRKMSTHHEGTRRGSSGSGGGAQQRSNGELCSPVTRTRANGVGEEAASTAAATTPPAIGADGNKATVRDWKLDPVRLRLRRAPSPQTQRLRSPRPCRTSAGAPQCSSLASAEGARGEAPAVQAGTRTPTRARTAPKAGRERETPPPTPPPMPFPPPPTRERTELHPHVEIRGSGNVASTGVVPSTGLSNGYENGSDGEEPRSNHSEMHRLSCGSDSDSGSSFNSSDHSSGSEKKNGQGKRGHGPDDGTIENGDLPAFSDPEAQCGRGKKGLGKSTDVDTPMEPLDLVWAKCRGYPSYPALIIDPKIPREGFYHNSVPIPLPPMDVLTLGEAMAAEAGESLFLVLFFDNKRTWQWLPRSKLMPLGIEESLDKLKMMEGRKSNIRKSVQIAYDRAMTHRSRVQGENSDSSDVE</sequence>
<dbReference type="PRINTS" id="PR00503">
    <property type="entry name" value="BROMODOMAIN"/>
</dbReference>
<dbReference type="InterPro" id="IPR000313">
    <property type="entry name" value="PWWP_dom"/>
</dbReference>
<keyword evidence="1" id="KW-0007">Acetylation</keyword>
<feature type="domain" description="Bromo" evidence="6">
    <location>
        <begin position="124"/>
        <end position="194"/>
    </location>
</feature>
<dbReference type="AlphaFoldDB" id="S4RQK8"/>
<feature type="region of interest" description="Disordered" evidence="5">
    <location>
        <begin position="295"/>
        <end position="574"/>
    </location>
</feature>
<feature type="compositionally biased region" description="Low complexity" evidence="5">
    <location>
        <begin position="507"/>
        <end position="524"/>
    </location>
</feature>
<evidence type="ECO:0000256" key="3">
    <source>
        <dbReference type="PROSITE-ProRule" id="PRU00035"/>
    </source>
</evidence>
<dbReference type="PROSITE" id="PS50014">
    <property type="entry name" value="BROMODOMAIN_2"/>
    <property type="match status" value="1"/>
</dbReference>
<feature type="compositionally biased region" description="Low complexity" evidence="5">
    <location>
        <begin position="419"/>
        <end position="432"/>
    </location>
</feature>
<keyword evidence="4" id="KW-0175">Coiled coil</keyword>
<evidence type="ECO:0000256" key="4">
    <source>
        <dbReference type="SAM" id="Coils"/>
    </source>
</evidence>
<dbReference type="Ensembl" id="ENSPMAT00000007528.1">
    <property type="protein sequence ID" value="ENSPMAP00000007494.1"/>
    <property type="gene ID" value="ENSPMAG00000006790.1"/>
</dbReference>
<dbReference type="FunFam" id="2.30.30.140:FF:000008">
    <property type="entry name" value="Bromodomain containing 1, isoform CRA_b"/>
    <property type="match status" value="1"/>
</dbReference>
<dbReference type="InterPro" id="IPR036427">
    <property type="entry name" value="Bromodomain-like_sf"/>
</dbReference>
<dbReference type="SMART" id="SM00297">
    <property type="entry name" value="BROMO"/>
    <property type="match status" value="1"/>
</dbReference>
<evidence type="ECO:0000256" key="2">
    <source>
        <dbReference type="ARBA" id="ARBA00023117"/>
    </source>
</evidence>
<dbReference type="Pfam" id="PF00439">
    <property type="entry name" value="Bromodomain"/>
    <property type="match status" value="1"/>
</dbReference>
<dbReference type="PANTHER" id="PTHR13793:SF107">
    <property type="entry name" value="BROMODOMAIN-CONTAINING PROTEIN HOMOLOG"/>
    <property type="match status" value="1"/>
</dbReference>